<dbReference type="Proteomes" id="UP000824890">
    <property type="component" value="Unassembled WGS sequence"/>
</dbReference>
<proteinExistence type="predicted"/>
<accession>A0ABQ8EE01</accession>
<reference evidence="1 2" key="1">
    <citation type="submission" date="2021-05" db="EMBL/GenBank/DDBJ databases">
        <title>Genome Assembly of Synthetic Allotetraploid Brassica napus Reveals Homoeologous Exchanges between Subgenomes.</title>
        <authorList>
            <person name="Davis J.T."/>
        </authorList>
    </citation>
    <scope>NUCLEOTIDE SEQUENCE [LARGE SCALE GENOMIC DNA]</scope>
    <source>
        <strain evidence="2">cv. Da-Ae</strain>
        <tissue evidence="1">Seedling</tissue>
    </source>
</reference>
<protein>
    <submittedName>
        <fullName evidence="1">Uncharacterized protein</fullName>
    </submittedName>
</protein>
<gene>
    <name evidence="1" type="ORF">HID58_007362</name>
</gene>
<comment type="caution">
    <text evidence="1">The sequence shown here is derived from an EMBL/GenBank/DDBJ whole genome shotgun (WGS) entry which is preliminary data.</text>
</comment>
<keyword evidence="2" id="KW-1185">Reference proteome</keyword>
<feature type="non-terminal residue" evidence="1">
    <location>
        <position position="295"/>
    </location>
</feature>
<sequence>AHRHLLPSLLLGPTPSHSILRNSLQVGETLPIKGQSLFHNHHPHPSYNNRNLVLNVKRGGGLIGVDMLLLDSKVIPRHSCQEVHHLTTYRRHLKAGSMFSLSGFDVSLVNRTGFPNSRRTLKVSKSKSPAWPSQHKYPASSDVSGTLSMFDSDAIDPNASWNTYNTIDLQASAGLSRHWEHIISFTAEGLVLCLLLQMYKEALADDLIFYLATCSNTNAVGLLRYTHQQLIYILNILFYVSCGTTIADEIAESLFVDFNGKMHILVRAYRWRGRKSRGHTATPFIAQIVGKTCTF</sequence>
<evidence type="ECO:0000313" key="1">
    <source>
        <dbReference type="EMBL" id="KAH0939901.1"/>
    </source>
</evidence>
<name>A0ABQ8EE01_BRANA</name>
<organism evidence="1 2">
    <name type="scientific">Brassica napus</name>
    <name type="common">Rape</name>
    <dbReference type="NCBI Taxonomy" id="3708"/>
    <lineage>
        <taxon>Eukaryota</taxon>
        <taxon>Viridiplantae</taxon>
        <taxon>Streptophyta</taxon>
        <taxon>Embryophyta</taxon>
        <taxon>Tracheophyta</taxon>
        <taxon>Spermatophyta</taxon>
        <taxon>Magnoliopsida</taxon>
        <taxon>eudicotyledons</taxon>
        <taxon>Gunneridae</taxon>
        <taxon>Pentapetalae</taxon>
        <taxon>rosids</taxon>
        <taxon>malvids</taxon>
        <taxon>Brassicales</taxon>
        <taxon>Brassicaceae</taxon>
        <taxon>Brassiceae</taxon>
        <taxon>Brassica</taxon>
    </lineage>
</organism>
<dbReference type="EMBL" id="JAGKQM010000002">
    <property type="protein sequence ID" value="KAH0939901.1"/>
    <property type="molecule type" value="Genomic_DNA"/>
</dbReference>
<feature type="non-terminal residue" evidence="1">
    <location>
        <position position="1"/>
    </location>
</feature>
<evidence type="ECO:0000313" key="2">
    <source>
        <dbReference type="Proteomes" id="UP000824890"/>
    </source>
</evidence>